<dbReference type="InterPro" id="IPR027417">
    <property type="entry name" value="P-loop_NTPase"/>
</dbReference>
<name>A0A7V2WUD9_LEUMU</name>
<dbReference type="AlphaFoldDB" id="A0A7V2WUD9"/>
<evidence type="ECO:0000259" key="1">
    <source>
        <dbReference type="Pfam" id="PF13304"/>
    </source>
</evidence>
<gene>
    <name evidence="2" type="ORF">ENJ51_04170</name>
</gene>
<comment type="caution">
    <text evidence="2">The sequence shown here is derived from an EMBL/GenBank/DDBJ whole genome shotgun (WGS) entry which is preliminary data.</text>
</comment>
<dbReference type="GO" id="GO:0016887">
    <property type="term" value="F:ATP hydrolysis activity"/>
    <property type="evidence" value="ECO:0007669"/>
    <property type="project" value="InterPro"/>
</dbReference>
<protein>
    <recommendedName>
        <fullName evidence="1">ATPase AAA-type core domain-containing protein</fullName>
    </recommendedName>
</protein>
<dbReference type="PANTHER" id="PTHR40396">
    <property type="entry name" value="ATPASE-LIKE PROTEIN"/>
    <property type="match status" value="1"/>
</dbReference>
<dbReference type="Gene3D" id="3.40.50.300">
    <property type="entry name" value="P-loop containing nucleotide triphosphate hydrolases"/>
    <property type="match status" value="1"/>
</dbReference>
<dbReference type="GO" id="GO:0005524">
    <property type="term" value="F:ATP binding"/>
    <property type="evidence" value="ECO:0007669"/>
    <property type="project" value="InterPro"/>
</dbReference>
<dbReference type="PANTHER" id="PTHR40396:SF1">
    <property type="entry name" value="ATPASE AAA-TYPE CORE DOMAIN-CONTAINING PROTEIN"/>
    <property type="match status" value="1"/>
</dbReference>
<dbReference type="SUPFAM" id="SSF52540">
    <property type="entry name" value="P-loop containing nucleoside triphosphate hydrolases"/>
    <property type="match status" value="1"/>
</dbReference>
<dbReference type="Proteomes" id="UP000885750">
    <property type="component" value="Unassembled WGS sequence"/>
</dbReference>
<dbReference type="InterPro" id="IPR003959">
    <property type="entry name" value="ATPase_AAA_core"/>
</dbReference>
<accession>A0A7V2WUD9</accession>
<dbReference type="Pfam" id="PF13304">
    <property type="entry name" value="AAA_21"/>
    <property type="match status" value="1"/>
</dbReference>
<sequence>MLHFFKFKNFYSFADEVDISLHLSKNGLDNNLSATSTTGQNINKVISVVGANASGKTNILKAISFLSWFISHSFSDLTHKSRIPLDQHFFSNNQASEFVIEFDLSGKLYKYALIATKERVLYEALFIKKTKFFSYLFKRVWNEKNNTYEVRQQGFGFATKEARKVRKNASFLSTALQYEVEGSIIITNAIRVLCNVGIEGKHDTNDNLLKTAILFHKTPHLEKKVSDILCKMDLGLSKVFTKMESYRIQGSPELKEQPFPVPYGVHQYKDKKKTLELWKESSGTQKVYNLLRYIIPALESGGLAMIDELEADLHPDMLEPLIKLFINPETNPHNAQIIFSTHSHEVMDLLNKEQIVLVEKDEACNSEAWRLDEVLGVRRSDNLYAKYRSGAYGAVPNI</sequence>
<organism evidence="2">
    <name type="scientific">Leucothrix mucor</name>
    <dbReference type="NCBI Taxonomy" id="45248"/>
    <lineage>
        <taxon>Bacteria</taxon>
        <taxon>Pseudomonadati</taxon>
        <taxon>Pseudomonadota</taxon>
        <taxon>Gammaproteobacteria</taxon>
        <taxon>Thiotrichales</taxon>
        <taxon>Thiotrichaceae</taxon>
        <taxon>Leucothrix</taxon>
    </lineage>
</organism>
<evidence type="ECO:0000313" key="2">
    <source>
        <dbReference type="EMBL" id="HFC91988.1"/>
    </source>
</evidence>
<dbReference type="EMBL" id="DRMS01000164">
    <property type="protein sequence ID" value="HFC91988.1"/>
    <property type="molecule type" value="Genomic_DNA"/>
</dbReference>
<reference evidence="2" key="1">
    <citation type="journal article" date="2020" name="mSystems">
        <title>Genome- and Community-Level Interaction Insights into Carbon Utilization and Element Cycling Functions of Hydrothermarchaeota in Hydrothermal Sediment.</title>
        <authorList>
            <person name="Zhou Z."/>
            <person name="Liu Y."/>
            <person name="Xu W."/>
            <person name="Pan J."/>
            <person name="Luo Z.H."/>
            <person name="Li M."/>
        </authorList>
    </citation>
    <scope>NUCLEOTIDE SEQUENCE [LARGE SCALE GENOMIC DNA]</scope>
    <source>
        <strain evidence="2">HyVt-493</strain>
    </source>
</reference>
<feature type="domain" description="ATPase AAA-type core" evidence="1">
    <location>
        <begin position="47"/>
        <end position="348"/>
    </location>
</feature>
<proteinExistence type="predicted"/>